<dbReference type="InterPro" id="IPR011060">
    <property type="entry name" value="RibuloseP-bd_barrel"/>
</dbReference>
<dbReference type="EC" id="5.1.3.1" evidence="7 10"/>
<protein>
    <recommendedName>
        <fullName evidence="7 10">Ribulose-phosphate 3-epimerase</fullName>
        <ecNumber evidence="7 10">5.1.3.1</ecNumber>
    </recommendedName>
</protein>
<feature type="binding site" evidence="10 13">
    <location>
        <position position="34"/>
    </location>
    <ligand>
        <name>a divalent metal cation</name>
        <dbReference type="ChEBI" id="CHEBI:60240"/>
    </ligand>
</feature>
<dbReference type="NCBIfam" id="TIGR01163">
    <property type="entry name" value="rpe"/>
    <property type="match status" value="1"/>
</dbReference>
<dbReference type="PANTHER" id="PTHR11749">
    <property type="entry name" value="RIBULOSE-5-PHOSPHATE-3-EPIMERASE"/>
    <property type="match status" value="1"/>
</dbReference>
<feature type="binding site" evidence="10 13">
    <location>
        <position position="32"/>
    </location>
    <ligand>
        <name>a divalent metal cation</name>
        <dbReference type="ChEBI" id="CHEBI:60240"/>
    </ligand>
</feature>
<comment type="cofactor">
    <cofactor evidence="2">
        <name>Mn(2+)</name>
        <dbReference type="ChEBI" id="CHEBI:29035"/>
    </cofactor>
</comment>
<dbReference type="OrthoDB" id="1645589at2"/>
<evidence type="ECO:0000256" key="1">
    <source>
        <dbReference type="ARBA" id="ARBA00001782"/>
    </source>
</evidence>
<dbReference type="PIRSF" id="PIRSF001461">
    <property type="entry name" value="RPE"/>
    <property type="match status" value="1"/>
</dbReference>
<evidence type="ECO:0000256" key="9">
    <source>
        <dbReference type="ARBA" id="ARBA00023235"/>
    </source>
</evidence>
<comment type="cofactor">
    <cofactor evidence="10 13">
        <name>a divalent metal cation</name>
        <dbReference type="ChEBI" id="CHEBI:60240"/>
    </cofactor>
    <text evidence="10 13">Binds 1 divalent metal cation per subunit.</text>
</comment>
<dbReference type="GO" id="GO:0005737">
    <property type="term" value="C:cytoplasm"/>
    <property type="evidence" value="ECO:0007669"/>
    <property type="project" value="UniProtKB-ARBA"/>
</dbReference>
<evidence type="ECO:0000313" key="16">
    <source>
        <dbReference type="Proteomes" id="UP000308230"/>
    </source>
</evidence>
<reference evidence="15 16" key="1">
    <citation type="submission" date="2019-04" db="EMBL/GenBank/DDBJ databases">
        <title>Bacillus caeni sp. nov., a bacterium isolated from mangrove sediment.</title>
        <authorList>
            <person name="Huang H."/>
            <person name="Mo K."/>
            <person name="Hu Y."/>
        </authorList>
    </citation>
    <scope>NUCLEOTIDE SEQUENCE [LARGE SCALE GENOMIC DNA]</scope>
    <source>
        <strain evidence="15 16">HB172195</strain>
    </source>
</reference>
<comment type="catalytic activity">
    <reaction evidence="1 10 11">
        <text>D-ribulose 5-phosphate = D-xylulose 5-phosphate</text>
        <dbReference type="Rhea" id="RHEA:13677"/>
        <dbReference type="ChEBI" id="CHEBI:57737"/>
        <dbReference type="ChEBI" id="CHEBI:58121"/>
        <dbReference type="EC" id="5.1.3.1"/>
    </reaction>
</comment>
<gene>
    <name evidence="10" type="primary">rpe</name>
    <name evidence="15" type="ORF">FCL54_09190</name>
</gene>
<dbReference type="RefSeq" id="WP_138125641.1">
    <property type="nucleotide sequence ID" value="NZ_SWLG01000006.1"/>
</dbReference>
<feature type="binding site" evidence="10 14">
    <location>
        <begin position="196"/>
        <end position="197"/>
    </location>
    <ligand>
        <name>substrate</name>
    </ligand>
</feature>
<dbReference type="InterPro" id="IPR013785">
    <property type="entry name" value="Aldolase_TIM"/>
</dbReference>
<keyword evidence="10 11" id="KW-0119">Carbohydrate metabolism</keyword>
<evidence type="ECO:0000256" key="11">
    <source>
        <dbReference type="PIRNR" id="PIRNR001461"/>
    </source>
</evidence>
<dbReference type="CDD" id="cd00429">
    <property type="entry name" value="RPE"/>
    <property type="match status" value="1"/>
</dbReference>
<keyword evidence="16" id="KW-1185">Reference proteome</keyword>
<evidence type="ECO:0000256" key="10">
    <source>
        <dbReference type="HAMAP-Rule" id="MF_02227"/>
    </source>
</evidence>
<evidence type="ECO:0000256" key="4">
    <source>
        <dbReference type="ARBA" id="ARBA00001947"/>
    </source>
</evidence>
<dbReference type="SUPFAM" id="SSF51366">
    <property type="entry name" value="Ribulose-phoshate binding barrel"/>
    <property type="match status" value="1"/>
</dbReference>
<comment type="cofactor">
    <cofactor evidence="4">
        <name>Zn(2+)</name>
        <dbReference type="ChEBI" id="CHEBI:29105"/>
    </cofactor>
</comment>
<dbReference type="Pfam" id="PF00834">
    <property type="entry name" value="Ribul_P_3_epim"/>
    <property type="match status" value="1"/>
</dbReference>
<evidence type="ECO:0000256" key="8">
    <source>
        <dbReference type="ARBA" id="ARBA00022723"/>
    </source>
</evidence>
<dbReference type="GO" id="GO:0006098">
    <property type="term" value="P:pentose-phosphate shunt"/>
    <property type="evidence" value="ECO:0007669"/>
    <property type="project" value="UniProtKB-UniRule"/>
</dbReference>
<dbReference type="HAMAP" id="MF_02227">
    <property type="entry name" value="RPE"/>
    <property type="match status" value="1"/>
</dbReference>
<feature type="binding site" evidence="10 13">
    <location>
        <position position="65"/>
    </location>
    <ligand>
        <name>a divalent metal cation</name>
        <dbReference type="ChEBI" id="CHEBI:60240"/>
    </ligand>
</feature>
<feature type="binding site" evidence="10 14">
    <location>
        <position position="65"/>
    </location>
    <ligand>
        <name>substrate</name>
    </ligand>
</feature>
<evidence type="ECO:0000256" key="14">
    <source>
        <dbReference type="PIRSR" id="PIRSR001461-3"/>
    </source>
</evidence>
<dbReference type="PROSITE" id="PS01086">
    <property type="entry name" value="RIBUL_P_3_EPIMER_2"/>
    <property type="match status" value="1"/>
</dbReference>
<accession>A0A5R9F114</accession>
<comment type="similarity">
    <text evidence="6 10 11">Belongs to the ribulose-phosphate 3-epimerase family.</text>
</comment>
<dbReference type="NCBIfam" id="NF004076">
    <property type="entry name" value="PRK05581.1-4"/>
    <property type="match status" value="1"/>
</dbReference>
<evidence type="ECO:0000256" key="13">
    <source>
        <dbReference type="PIRSR" id="PIRSR001461-2"/>
    </source>
</evidence>
<comment type="cofactor">
    <cofactor evidence="3">
        <name>Co(2+)</name>
        <dbReference type="ChEBI" id="CHEBI:48828"/>
    </cofactor>
</comment>
<feature type="binding site" evidence="10">
    <location>
        <begin position="174"/>
        <end position="176"/>
    </location>
    <ligand>
        <name>substrate</name>
    </ligand>
</feature>
<dbReference type="GO" id="GO:0046872">
    <property type="term" value="F:metal ion binding"/>
    <property type="evidence" value="ECO:0007669"/>
    <property type="project" value="UniProtKB-UniRule"/>
</dbReference>
<feature type="binding site" evidence="10 14">
    <location>
        <position position="7"/>
    </location>
    <ligand>
        <name>substrate</name>
    </ligand>
</feature>
<evidence type="ECO:0000313" key="15">
    <source>
        <dbReference type="EMBL" id="TLS37322.1"/>
    </source>
</evidence>
<evidence type="ECO:0000256" key="3">
    <source>
        <dbReference type="ARBA" id="ARBA00001941"/>
    </source>
</evidence>
<keyword evidence="8 10" id="KW-0479">Metal-binding</keyword>
<dbReference type="AlphaFoldDB" id="A0A5R9F114"/>
<dbReference type="FunFam" id="3.20.20.70:FF:000004">
    <property type="entry name" value="Ribulose-phosphate 3-epimerase"/>
    <property type="match status" value="1"/>
</dbReference>
<keyword evidence="13" id="KW-0464">Manganese</keyword>
<evidence type="ECO:0000256" key="2">
    <source>
        <dbReference type="ARBA" id="ARBA00001936"/>
    </source>
</evidence>
<comment type="cofactor">
    <cofactor evidence="5">
        <name>Fe(2+)</name>
        <dbReference type="ChEBI" id="CHEBI:29033"/>
    </cofactor>
</comment>
<feature type="active site" description="Proton donor" evidence="10 12">
    <location>
        <position position="174"/>
    </location>
</feature>
<dbReference type="EMBL" id="SWLG01000006">
    <property type="protein sequence ID" value="TLS37322.1"/>
    <property type="molecule type" value="Genomic_DNA"/>
</dbReference>
<feature type="binding site" evidence="10 13">
    <location>
        <position position="174"/>
    </location>
    <ligand>
        <name>a divalent metal cation</name>
        <dbReference type="ChEBI" id="CHEBI:60240"/>
    </ligand>
</feature>
<dbReference type="GO" id="GO:0019323">
    <property type="term" value="P:pentose catabolic process"/>
    <property type="evidence" value="ECO:0007669"/>
    <property type="project" value="UniProtKB-UniRule"/>
</dbReference>
<evidence type="ECO:0000256" key="7">
    <source>
        <dbReference type="ARBA" id="ARBA00013188"/>
    </source>
</evidence>
<comment type="caution">
    <text evidence="15">The sequence shown here is derived from an EMBL/GenBank/DDBJ whole genome shotgun (WGS) entry which is preliminary data.</text>
</comment>
<comment type="function">
    <text evidence="10">Catalyzes the reversible epimerization of D-ribulose 5-phosphate to D-xylulose 5-phosphate.</text>
</comment>
<dbReference type="PROSITE" id="PS01085">
    <property type="entry name" value="RIBUL_P_3_EPIMER_1"/>
    <property type="match status" value="1"/>
</dbReference>
<dbReference type="InterPro" id="IPR000056">
    <property type="entry name" value="Ribul_P_3_epim-like"/>
</dbReference>
<dbReference type="GO" id="GO:0004750">
    <property type="term" value="F:D-ribulose-phosphate 3-epimerase activity"/>
    <property type="evidence" value="ECO:0007669"/>
    <property type="project" value="UniProtKB-UniRule"/>
</dbReference>
<feature type="binding site" evidence="14">
    <location>
        <position position="176"/>
    </location>
    <ligand>
        <name>substrate</name>
    </ligand>
</feature>
<feature type="binding site" evidence="10 14">
    <location>
        <begin position="141"/>
        <end position="144"/>
    </location>
    <ligand>
        <name>substrate</name>
    </ligand>
</feature>
<organism evidence="15 16">
    <name type="scientific">Exobacillus caeni</name>
    <dbReference type="NCBI Taxonomy" id="2574798"/>
    <lineage>
        <taxon>Bacteria</taxon>
        <taxon>Bacillati</taxon>
        <taxon>Bacillota</taxon>
        <taxon>Bacilli</taxon>
        <taxon>Bacillales</taxon>
        <taxon>Guptibacillaceae</taxon>
        <taxon>Exobacillus</taxon>
    </lineage>
</organism>
<dbReference type="InterPro" id="IPR026019">
    <property type="entry name" value="Ribul_P_3_epim"/>
</dbReference>
<feature type="active site" description="Proton acceptor" evidence="10 12">
    <location>
        <position position="34"/>
    </location>
</feature>
<proteinExistence type="inferred from homology"/>
<sequence>MIKIAPSILASDFSRLGEEVKNVEEGGADYIHVDVMDGHFVPNITIGPPIVKAIRPVTDLPLDVHLMIENPDAYIEDFAKAGADILTVHAETCKHLHRTISLIRDHGVKPGVVLNPATPVEMIKHVIEDVDMVLLMTVNPGFGGQSFIDSVIPKIKQTAELVKATGKEIDIEVDGGVNDQTARICIDAGANVLVAGSAIYNQQDRKKAIESLRNSSQR</sequence>
<keyword evidence="13" id="KW-0862">Zinc</keyword>
<evidence type="ECO:0000256" key="12">
    <source>
        <dbReference type="PIRSR" id="PIRSR001461-1"/>
    </source>
</evidence>
<keyword evidence="9 10" id="KW-0413">Isomerase</keyword>
<keyword evidence="13" id="KW-0170">Cobalt</keyword>
<dbReference type="Gene3D" id="3.20.20.70">
    <property type="entry name" value="Aldolase class I"/>
    <property type="match status" value="1"/>
</dbReference>
<name>A0A5R9F114_9BACL</name>
<dbReference type="Proteomes" id="UP000308230">
    <property type="component" value="Unassembled WGS sequence"/>
</dbReference>
<evidence type="ECO:0000256" key="5">
    <source>
        <dbReference type="ARBA" id="ARBA00001954"/>
    </source>
</evidence>
<comment type="pathway">
    <text evidence="10">Carbohydrate degradation.</text>
</comment>
<evidence type="ECO:0000256" key="6">
    <source>
        <dbReference type="ARBA" id="ARBA00009541"/>
    </source>
</evidence>